<feature type="binding site" evidence="1">
    <location>
        <position position="43"/>
    </location>
    <ligand>
        <name>Mg(2+)</name>
        <dbReference type="ChEBI" id="CHEBI:18420"/>
        <label>1</label>
    </ligand>
</feature>
<dbReference type="Gene3D" id="3.90.650.10">
    <property type="entry name" value="PurM-like C-terminal domain"/>
    <property type="match status" value="1"/>
</dbReference>
<dbReference type="PANTHER" id="PTHR30270">
    <property type="entry name" value="THIAMINE-MONOPHOSPHATE KINASE"/>
    <property type="match status" value="1"/>
</dbReference>
<dbReference type="InterPro" id="IPR016188">
    <property type="entry name" value="PurM-like_N"/>
</dbReference>
<reference evidence="4" key="1">
    <citation type="submission" date="2022-06" db="EMBL/GenBank/DDBJ databases">
        <title>Aquibacillus sp. a new bacterium isolated from soil saline samples.</title>
        <authorList>
            <person name="Galisteo C."/>
            <person name="De La Haba R."/>
            <person name="Sanchez-Porro C."/>
            <person name="Ventosa A."/>
        </authorList>
    </citation>
    <scope>NUCLEOTIDE SEQUENCE</scope>
    <source>
        <strain evidence="4">3ASR75-54</strain>
    </source>
</reference>
<name>A0A9X3WEZ4_9BACI</name>
<comment type="caution">
    <text evidence="1">Lacks conserved residue(s) required for the propagation of feature annotation.</text>
</comment>
<evidence type="ECO:0000256" key="1">
    <source>
        <dbReference type="HAMAP-Rule" id="MF_02128"/>
    </source>
</evidence>
<feature type="binding site" evidence="1">
    <location>
        <position position="102"/>
    </location>
    <ligand>
        <name>ATP</name>
        <dbReference type="ChEBI" id="CHEBI:30616"/>
    </ligand>
</feature>
<dbReference type="RefSeq" id="WP_272447661.1">
    <property type="nucleotide sequence ID" value="NZ_JAMQKC010000034.1"/>
</dbReference>
<dbReference type="InterPro" id="IPR006283">
    <property type="entry name" value="ThiL-like"/>
</dbReference>
<dbReference type="CDD" id="cd02194">
    <property type="entry name" value="ThiL"/>
    <property type="match status" value="1"/>
</dbReference>
<feature type="binding site" evidence="1">
    <location>
        <position position="72"/>
    </location>
    <ligand>
        <name>Mg(2+)</name>
        <dbReference type="ChEBI" id="CHEBI:18420"/>
        <label>2</label>
    </ligand>
</feature>
<feature type="binding site" evidence="1">
    <location>
        <position position="145"/>
    </location>
    <ligand>
        <name>ATP</name>
        <dbReference type="ChEBI" id="CHEBI:30616"/>
    </ligand>
</feature>
<comment type="miscellaneous">
    <text evidence="1">Reaction mechanism of ThiL seems to utilize a direct, inline transfer of the gamma-phosphate of ATP to TMP rather than a phosphorylated enzyme intermediate.</text>
</comment>
<keyword evidence="1" id="KW-0460">Magnesium</keyword>
<comment type="catalytic activity">
    <reaction evidence="1">
        <text>thiamine phosphate + ATP = thiamine diphosphate + ADP</text>
        <dbReference type="Rhea" id="RHEA:15913"/>
        <dbReference type="ChEBI" id="CHEBI:30616"/>
        <dbReference type="ChEBI" id="CHEBI:37575"/>
        <dbReference type="ChEBI" id="CHEBI:58937"/>
        <dbReference type="ChEBI" id="CHEBI:456216"/>
        <dbReference type="EC" id="2.7.4.16"/>
    </reaction>
</comment>
<feature type="domain" description="PurM-like C-terminal" evidence="3">
    <location>
        <begin position="149"/>
        <end position="299"/>
    </location>
</feature>
<dbReference type="Pfam" id="PF02769">
    <property type="entry name" value="AIRS_C"/>
    <property type="match status" value="1"/>
</dbReference>
<dbReference type="SUPFAM" id="SSF55326">
    <property type="entry name" value="PurM N-terminal domain-like"/>
    <property type="match status" value="1"/>
</dbReference>
<dbReference type="GO" id="GO:0000287">
    <property type="term" value="F:magnesium ion binding"/>
    <property type="evidence" value="ECO:0007669"/>
    <property type="project" value="UniProtKB-UniRule"/>
</dbReference>
<feature type="binding site" evidence="1">
    <location>
        <position position="213"/>
    </location>
    <ligand>
        <name>ATP</name>
        <dbReference type="ChEBI" id="CHEBI:30616"/>
    </ligand>
</feature>
<feature type="binding site" evidence="1">
    <location>
        <position position="261"/>
    </location>
    <ligand>
        <name>substrate</name>
    </ligand>
</feature>
<comment type="caution">
    <text evidence="4">The sequence shown here is derived from an EMBL/GenBank/DDBJ whole genome shotgun (WGS) entry which is preliminary data.</text>
</comment>
<sequence>MDEFDFIKRIQPKSYKQSNLIKGIGDDAAVFRQSYQDTVTAVDTLVENVHFSRKTMEPYHIGYRALAANISDMAAMGCKPAFYLISIVIPPSWAESELEEIYLGMTAIARQFQMDLIGGDTVSGKELVISVTIIGFVDRNKARYRSDAKEGDVVFVTGSLGDSAAGFYLLSNFDQRDRLTYQYLINRHRMPFPRVQFASGLHSLQRVCLNDVSDGIASEANEIAEASHVTMKIDYEQLPIDKSLLDFSREQQESWVLSGGEDFELIGTVSELEWQKLIEIAAKQNVPVTAIGRVTGHDHKGKVFLAKDGQTKLLRKSGYTHLK</sequence>
<dbReference type="NCBIfam" id="TIGR01379">
    <property type="entry name" value="thiL"/>
    <property type="match status" value="1"/>
</dbReference>
<keyword evidence="5" id="KW-1185">Reference proteome</keyword>
<organism evidence="4 5">
    <name type="scientific">Aquibacillus salsiterrae</name>
    <dbReference type="NCBI Taxonomy" id="2950439"/>
    <lineage>
        <taxon>Bacteria</taxon>
        <taxon>Bacillati</taxon>
        <taxon>Bacillota</taxon>
        <taxon>Bacilli</taxon>
        <taxon>Bacillales</taxon>
        <taxon>Bacillaceae</taxon>
        <taxon>Aquibacillus</taxon>
    </lineage>
</organism>
<dbReference type="EC" id="2.7.4.16" evidence="1"/>
<dbReference type="GO" id="GO:0005524">
    <property type="term" value="F:ATP binding"/>
    <property type="evidence" value="ECO:0007669"/>
    <property type="project" value="UniProtKB-UniRule"/>
</dbReference>
<evidence type="ECO:0000313" key="4">
    <source>
        <dbReference type="EMBL" id="MDC3418592.1"/>
    </source>
</evidence>
<dbReference type="HAMAP" id="MF_02128">
    <property type="entry name" value="TMP_kinase"/>
    <property type="match status" value="1"/>
</dbReference>
<keyword evidence="1" id="KW-0784">Thiamine biosynthesis</keyword>
<evidence type="ECO:0000259" key="3">
    <source>
        <dbReference type="Pfam" id="PF02769"/>
    </source>
</evidence>
<dbReference type="AlphaFoldDB" id="A0A9X3WEZ4"/>
<feature type="binding site" evidence="1">
    <location>
        <position position="72"/>
    </location>
    <ligand>
        <name>Mg(2+)</name>
        <dbReference type="ChEBI" id="CHEBI:18420"/>
        <label>4</label>
    </ligand>
</feature>
<feature type="binding site" evidence="1">
    <location>
        <position position="50"/>
    </location>
    <ligand>
        <name>substrate</name>
    </ligand>
</feature>
<feature type="binding site" evidence="1">
    <location>
        <position position="27"/>
    </location>
    <ligand>
        <name>Mg(2+)</name>
        <dbReference type="ChEBI" id="CHEBI:18420"/>
        <label>3</label>
    </ligand>
</feature>
<feature type="binding site" evidence="1">
    <location>
        <position position="120"/>
    </location>
    <ligand>
        <name>Mg(2+)</name>
        <dbReference type="ChEBI" id="CHEBI:18420"/>
        <label>1</label>
    </ligand>
</feature>
<feature type="binding site" evidence="1">
    <location>
        <position position="27"/>
    </location>
    <ligand>
        <name>Mg(2+)</name>
        <dbReference type="ChEBI" id="CHEBI:18420"/>
        <label>4</label>
    </ligand>
</feature>
<keyword evidence="1" id="KW-0547">Nucleotide-binding</keyword>
<gene>
    <name evidence="1 4" type="primary">thiL</name>
    <name evidence="4" type="ORF">NC799_17175</name>
</gene>
<dbReference type="EMBL" id="JAMQKC010000034">
    <property type="protein sequence ID" value="MDC3418592.1"/>
    <property type="molecule type" value="Genomic_DNA"/>
</dbReference>
<comment type="function">
    <text evidence="1">Catalyzes the ATP-dependent phosphorylation of thiamine-monophosphate (TMP) to form thiamine-pyrophosphate (TPP), the active form of vitamin B1.</text>
</comment>
<dbReference type="Gene3D" id="3.30.1330.10">
    <property type="entry name" value="PurM-like, N-terminal domain"/>
    <property type="match status" value="1"/>
</dbReference>
<dbReference type="InterPro" id="IPR036676">
    <property type="entry name" value="PurM-like_C_sf"/>
</dbReference>
<dbReference type="GO" id="GO:0009229">
    <property type="term" value="P:thiamine diphosphate biosynthetic process"/>
    <property type="evidence" value="ECO:0007669"/>
    <property type="project" value="UniProtKB-UniRule"/>
</dbReference>
<keyword evidence="1" id="KW-0067">ATP-binding</keyword>
<dbReference type="GO" id="GO:0009030">
    <property type="term" value="F:thiamine-phosphate kinase activity"/>
    <property type="evidence" value="ECO:0007669"/>
    <property type="project" value="UniProtKB-UniRule"/>
</dbReference>
<evidence type="ECO:0000313" key="5">
    <source>
        <dbReference type="Proteomes" id="UP001145069"/>
    </source>
</evidence>
<evidence type="ECO:0000259" key="2">
    <source>
        <dbReference type="Pfam" id="PF00586"/>
    </source>
</evidence>
<protein>
    <recommendedName>
        <fullName evidence="1">Thiamine-monophosphate kinase</fullName>
        <shortName evidence="1">TMP kinase</shortName>
        <shortName evidence="1">Thiamine-phosphate kinase</shortName>
        <ecNumber evidence="1">2.7.4.16</ecNumber>
    </recommendedName>
</protein>
<dbReference type="GO" id="GO:0009228">
    <property type="term" value="P:thiamine biosynthetic process"/>
    <property type="evidence" value="ECO:0007669"/>
    <property type="project" value="UniProtKB-KW"/>
</dbReference>
<comment type="pathway">
    <text evidence="1">Cofactor biosynthesis; thiamine diphosphate biosynthesis; thiamine diphosphate from thiamine phosphate: step 1/1.</text>
</comment>
<feature type="binding site" evidence="1">
    <location>
        <position position="72"/>
    </location>
    <ligand>
        <name>Mg(2+)</name>
        <dbReference type="ChEBI" id="CHEBI:18420"/>
        <label>3</label>
    </ligand>
</feature>
<dbReference type="InterPro" id="IPR036921">
    <property type="entry name" value="PurM-like_N_sf"/>
</dbReference>
<dbReference type="PANTHER" id="PTHR30270:SF0">
    <property type="entry name" value="THIAMINE-MONOPHOSPHATE KINASE"/>
    <property type="match status" value="1"/>
</dbReference>
<feature type="binding site" evidence="1">
    <location>
        <begin position="119"/>
        <end position="120"/>
    </location>
    <ligand>
        <name>ATP</name>
        <dbReference type="ChEBI" id="CHEBI:30616"/>
    </ligand>
</feature>
<feature type="domain" description="PurM-like N-terminal" evidence="2">
    <location>
        <begin position="25"/>
        <end position="137"/>
    </location>
</feature>
<feature type="binding site" evidence="1">
    <location>
        <position position="214"/>
    </location>
    <ligand>
        <name>Mg(2+)</name>
        <dbReference type="ChEBI" id="CHEBI:18420"/>
        <label>5</label>
    </ligand>
</feature>
<dbReference type="InterPro" id="IPR010918">
    <property type="entry name" value="PurM-like_C_dom"/>
</dbReference>
<feature type="binding site" evidence="1">
    <location>
        <position position="211"/>
    </location>
    <ligand>
        <name>Mg(2+)</name>
        <dbReference type="ChEBI" id="CHEBI:18420"/>
        <label>3</label>
    </ligand>
</feature>
<keyword evidence="1 4" id="KW-0808">Transferase</keyword>
<dbReference type="SUPFAM" id="SSF56042">
    <property type="entry name" value="PurM C-terminal domain-like"/>
    <property type="match status" value="1"/>
</dbReference>
<feature type="binding site" evidence="1">
    <location>
        <position position="43"/>
    </location>
    <ligand>
        <name>Mg(2+)</name>
        <dbReference type="ChEBI" id="CHEBI:18420"/>
        <label>2</label>
    </ligand>
</feature>
<keyword evidence="1" id="KW-0479">Metal-binding</keyword>
<keyword evidence="1 4" id="KW-0418">Kinase</keyword>
<comment type="similarity">
    <text evidence="1">Belongs to the thiamine-monophosphate kinase family.</text>
</comment>
<dbReference type="PIRSF" id="PIRSF005303">
    <property type="entry name" value="Thiam_monoph_kin"/>
    <property type="match status" value="1"/>
</dbReference>
<dbReference type="Proteomes" id="UP001145069">
    <property type="component" value="Unassembled WGS sequence"/>
</dbReference>
<dbReference type="Pfam" id="PF00586">
    <property type="entry name" value="AIRS"/>
    <property type="match status" value="1"/>
</dbReference>
<accession>A0A9X3WEZ4</accession>
<feature type="binding site" evidence="1">
    <location>
        <position position="319"/>
    </location>
    <ligand>
        <name>substrate</name>
    </ligand>
</feature>
<proteinExistence type="inferred from homology"/>